<sequence>MLRLVWGPDGDRDADPARSRADRRSWQLIPASSTDASELSLLIRMHMVPSPCTGSPFIRSHTQALEIHAFDPCIRASHPYVPDTHQIRKLQIH</sequence>
<organism evidence="2 3">
    <name type="scientific">Pleurodeles waltl</name>
    <name type="common">Iberian ribbed newt</name>
    <dbReference type="NCBI Taxonomy" id="8319"/>
    <lineage>
        <taxon>Eukaryota</taxon>
        <taxon>Metazoa</taxon>
        <taxon>Chordata</taxon>
        <taxon>Craniata</taxon>
        <taxon>Vertebrata</taxon>
        <taxon>Euteleostomi</taxon>
        <taxon>Amphibia</taxon>
        <taxon>Batrachia</taxon>
        <taxon>Caudata</taxon>
        <taxon>Salamandroidea</taxon>
        <taxon>Salamandridae</taxon>
        <taxon>Pleurodelinae</taxon>
        <taxon>Pleurodeles</taxon>
    </lineage>
</organism>
<comment type="caution">
    <text evidence="2">The sequence shown here is derived from an EMBL/GenBank/DDBJ whole genome shotgun (WGS) entry which is preliminary data.</text>
</comment>
<dbReference type="AlphaFoldDB" id="A0AAV7Q4W1"/>
<keyword evidence="3" id="KW-1185">Reference proteome</keyword>
<gene>
    <name evidence="2" type="ORF">NDU88_001625</name>
</gene>
<name>A0AAV7Q4W1_PLEWA</name>
<evidence type="ECO:0000256" key="1">
    <source>
        <dbReference type="SAM" id="MobiDB-lite"/>
    </source>
</evidence>
<dbReference type="EMBL" id="JANPWB010000010">
    <property type="protein sequence ID" value="KAJ1135180.1"/>
    <property type="molecule type" value="Genomic_DNA"/>
</dbReference>
<reference evidence="2" key="1">
    <citation type="journal article" date="2022" name="bioRxiv">
        <title>Sequencing and chromosome-scale assembly of the giantPleurodeles waltlgenome.</title>
        <authorList>
            <person name="Brown T."/>
            <person name="Elewa A."/>
            <person name="Iarovenko S."/>
            <person name="Subramanian E."/>
            <person name="Araus A.J."/>
            <person name="Petzold A."/>
            <person name="Susuki M."/>
            <person name="Suzuki K.-i.T."/>
            <person name="Hayashi T."/>
            <person name="Toyoda A."/>
            <person name="Oliveira C."/>
            <person name="Osipova E."/>
            <person name="Leigh N.D."/>
            <person name="Simon A."/>
            <person name="Yun M.H."/>
        </authorList>
    </citation>
    <scope>NUCLEOTIDE SEQUENCE</scope>
    <source>
        <strain evidence="2">20211129_DDA</strain>
        <tissue evidence="2">Liver</tissue>
    </source>
</reference>
<feature type="region of interest" description="Disordered" evidence="1">
    <location>
        <begin position="1"/>
        <end position="23"/>
    </location>
</feature>
<accession>A0AAV7Q4W1</accession>
<evidence type="ECO:0000313" key="2">
    <source>
        <dbReference type="EMBL" id="KAJ1135180.1"/>
    </source>
</evidence>
<evidence type="ECO:0000313" key="3">
    <source>
        <dbReference type="Proteomes" id="UP001066276"/>
    </source>
</evidence>
<dbReference type="Proteomes" id="UP001066276">
    <property type="component" value="Chromosome 6"/>
</dbReference>
<proteinExistence type="predicted"/>
<protein>
    <submittedName>
        <fullName evidence="2">Uncharacterized protein</fullName>
    </submittedName>
</protein>
<feature type="compositionally biased region" description="Basic and acidic residues" evidence="1">
    <location>
        <begin position="9"/>
        <end position="23"/>
    </location>
</feature>